<gene>
    <name evidence="4" type="ORF">GCM10009069_08950</name>
</gene>
<reference evidence="4" key="1">
    <citation type="journal article" date="2014" name="Int. J. Syst. Evol. Microbiol.">
        <title>Complete genome sequence of Corynebacterium casei LMG S-19264T (=DSM 44701T), isolated from a smear-ripened cheese.</title>
        <authorList>
            <consortium name="US DOE Joint Genome Institute (JGI-PGF)"/>
            <person name="Walter F."/>
            <person name="Albersmeier A."/>
            <person name="Kalinowski J."/>
            <person name="Ruckert C."/>
        </authorList>
    </citation>
    <scope>NUCLEOTIDE SEQUENCE</scope>
    <source>
        <strain evidence="4">KCTC 32513</strain>
    </source>
</reference>
<keyword evidence="5" id="KW-1185">Reference proteome</keyword>
<dbReference type="PANTHER" id="PTHR44591:SF3">
    <property type="entry name" value="RESPONSE REGULATORY DOMAIN-CONTAINING PROTEIN"/>
    <property type="match status" value="1"/>
</dbReference>
<proteinExistence type="predicted"/>
<feature type="modified residue" description="4-aspartylphosphate" evidence="2">
    <location>
        <position position="53"/>
    </location>
</feature>
<dbReference type="InterPro" id="IPR001789">
    <property type="entry name" value="Sig_transdc_resp-reg_receiver"/>
</dbReference>
<dbReference type="PROSITE" id="PS50110">
    <property type="entry name" value="RESPONSE_REGULATORY"/>
    <property type="match status" value="1"/>
</dbReference>
<accession>A0A8J3CQW4</accession>
<dbReference type="EMBL" id="BMZH01000003">
    <property type="protein sequence ID" value="GHA88209.1"/>
    <property type="molecule type" value="Genomic_DNA"/>
</dbReference>
<dbReference type="Pfam" id="PF00072">
    <property type="entry name" value="Response_reg"/>
    <property type="match status" value="1"/>
</dbReference>
<keyword evidence="1 2" id="KW-0597">Phosphoprotein</keyword>
<comment type="caution">
    <text evidence="4">The sequence shown here is derived from an EMBL/GenBank/DDBJ whole genome shotgun (WGS) entry which is preliminary data.</text>
</comment>
<reference evidence="4" key="2">
    <citation type="submission" date="2020-09" db="EMBL/GenBank/DDBJ databases">
        <authorList>
            <person name="Sun Q."/>
            <person name="Kim S."/>
        </authorList>
    </citation>
    <scope>NUCLEOTIDE SEQUENCE</scope>
    <source>
        <strain evidence="4">KCTC 32513</strain>
    </source>
</reference>
<name>A0A8J3CQW4_9PROT</name>
<dbReference type="SMART" id="SM00448">
    <property type="entry name" value="REC"/>
    <property type="match status" value="1"/>
</dbReference>
<evidence type="ECO:0000256" key="2">
    <source>
        <dbReference type="PROSITE-ProRule" id="PRU00169"/>
    </source>
</evidence>
<dbReference type="Proteomes" id="UP000634004">
    <property type="component" value="Unassembled WGS sequence"/>
</dbReference>
<dbReference type="Gene3D" id="3.40.50.2300">
    <property type="match status" value="1"/>
</dbReference>
<dbReference type="CDD" id="cd00156">
    <property type="entry name" value="REC"/>
    <property type="match status" value="1"/>
</dbReference>
<evidence type="ECO:0000313" key="4">
    <source>
        <dbReference type="EMBL" id="GHA88209.1"/>
    </source>
</evidence>
<sequence length="135" mass="14694">MSRRCLIVDQSAMVRRVAARIIRELGFEVIEARTGQDALDTCAGLTPEAIMLDWKTPDMGGAEFIAKLRVMMQQNGTPMPTILFCTGERSVEQIVLALKAGADEYIMKPFDSDIIGSKFALAGLLDGENLACAVL</sequence>
<evidence type="ECO:0000256" key="1">
    <source>
        <dbReference type="ARBA" id="ARBA00022553"/>
    </source>
</evidence>
<dbReference type="AlphaFoldDB" id="A0A8J3CQW4"/>
<dbReference type="GO" id="GO:0000160">
    <property type="term" value="P:phosphorelay signal transduction system"/>
    <property type="evidence" value="ECO:0007669"/>
    <property type="project" value="InterPro"/>
</dbReference>
<dbReference type="InterPro" id="IPR011006">
    <property type="entry name" value="CheY-like_superfamily"/>
</dbReference>
<dbReference type="InterPro" id="IPR050595">
    <property type="entry name" value="Bact_response_regulator"/>
</dbReference>
<feature type="domain" description="Response regulatory" evidence="3">
    <location>
        <begin position="4"/>
        <end position="123"/>
    </location>
</feature>
<evidence type="ECO:0000313" key="5">
    <source>
        <dbReference type="Proteomes" id="UP000634004"/>
    </source>
</evidence>
<evidence type="ECO:0000259" key="3">
    <source>
        <dbReference type="PROSITE" id="PS50110"/>
    </source>
</evidence>
<protein>
    <submittedName>
        <fullName evidence="4">Response regulator</fullName>
    </submittedName>
</protein>
<dbReference type="SUPFAM" id="SSF52172">
    <property type="entry name" value="CheY-like"/>
    <property type="match status" value="1"/>
</dbReference>
<dbReference type="RefSeq" id="WP_189495874.1">
    <property type="nucleotide sequence ID" value="NZ_BMZH01000003.1"/>
</dbReference>
<organism evidence="4 5">
    <name type="scientific">Algimonas arctica</name>
    <dbReference type="NCBI Taxonomy" id="1479486"/>
    <lineage>
        <taxon>Bacteria</taxon>
        <taxon>Pseudomonadati</taxon>
        <taxon>Pseudomonadota</taxon>
        <taxon>Alphaproteobacteria</taxon>
        <taxon>Maricaulales</taxon>
        <taxon>Robiginitomaculaceae</taxon>
        <taxon>Algimonas</taxon>
    </lineage>
</organism>
<dbReference type="PANTHER" id="PTHR44591">
    <property type="entry name" value="STRESS RESPONSE REGULATOR PROTEIN 1"/>
    <property type="match status" value="1"/>
</dbReference>